<accession>A0A0S2KGP0</accession>
<dbReference type="Gene3D" id="3.40.710.10">
    <property type="entry name" value="DD-peptidase/beta-lactamase superfamily"/>
    <property type="match status" value="1"/>
</dbReference>
<name>A0A0S2KGP0_9GAMM</name>
<dbReference type="AlphaFoldDB" id="A0A0S2KGP0"/>
<gene>
    <name evidence="3" type="ORF">PS2015_2875</name>
</gene>
<dbReference type="PANTHER" id="PTHR43283:SF14">
    <property type="entry name" value="BLL8153 PROTEIN"/>
    <property type="match status" value="1"/>
</dbReference>
<evidence type="ECO:0000313" key="4">
    <source>
        <dbReference type="Proteomes" id="UP000065641"/>
    </source>
</evidence>
<proteinExistence type="predicted"/>
<dbReference type="KEGG" id="pspi:PS2015_2875"/>
<feature type="signal peptide" evidence="1">
    <location>
        <begin position="1"/>
        <end position="22"/>
    </location>
</feature>
<feature type="chain" id="PRO_5006601673" evidence="1">
    <location>
        <begin position="23"/>
        <end position="395"/>
    </location>
</feature>
<evidence type="ECO:0000313" key="3">
    <source>
        <dbReference type="EMBL" id="ALO47504.1"/>
    </source>
</evidence>
<dbReference type="RefSeq" id="WP_237113342.1">
    <property type="nucleotide sequence ID" value="NZ_CP013189.1"/>
</dbReference>
<feature type="domain" description="Beta-lactamase-related" evidence="2">
    <location>
        <begin position="100"/>
        <end position="368"/>
    </location>
</feature>
<dbReference type="EMBL" id="CP013189">
    <property type="protein sequence ID" value="ALO47504.1"/>
    <property type="molecule type" value="Genomic_DNA"/>
</dbReference>
<dbReference type="PROSITE" id="PS51257">
    <property type="entry name" value="PROKAR_LIPOPROTEIN"/>
    <property type="match status" value="1"/>
</dbReference>
<dbReference type="InterPro" id="IPR050789">
    <property type="entry name" value="Diverse_Enzym_Activities"/>
</dbReference>
<organism evidence="3 4">
    <name type="scientific">Pseudohongiella spirulinae</name>
    <dbReference type="NCBI Taxonomy" id="1249552"/>
    <lineage>
        <taxon>Bacteria</taxon>
        <taxon>Pseudomonadati</taxon>
        <taxon>Pseudomonadota</taxon>
        <taxon>Gammaproteobacteria</taxon>
        <taxon>Pseudomonadales</taxon>
        <taxon>Pseudohongiellaceae</taxon>
        <taxon>Pseudohongiella</taxon>
    </lineage>
</organism>
<reference evidence="3 4" key="1">
    <citation type="submission" date="2015-11" db="EMBL/GenBank/DDBJ databases">
        <authorList>
            <person name="Zhang Y."/>
            <person name="Guo Z."/>
        </authorList>
    </citation>
    <scope>NUCLEOTIDE SEQUENCE [LARGE SCALE GENOMIC DNA]</scope>
    <source>
        <strain evidence="3 4">KCTC 32221</strain>
    </source>
</reference>
<dbReference type="Pfam" id="PF00144">
    <property type="entry name" value="Beta-lactamase"/>
    <property type="match status" value="1"/>
</dbReference>
<keyword evidence="4" id="KW-1185">Reference proteome</keyword>
<sequence precursor="true">MKRLLAVMLVSGVFAYSCSSLAQTGNDARWLDPAQDAANLPTGGSILFWRDDQQIAGFRNTHLLSPVRHIQRGDSVMELPRDERDFSSLQYEVAGQQFTFDDYMRHNHVGGVLVLKDGKVLLERYGLGNTERTRWVSFSMTKSIVSLLTGAALHDGYINSIEDPVTDYLPQLKGSSYDGVTIKHVLQMASGTDWNEDYADPNSDVATSPNDMLELMRFMGSKPRVATPGERFNYNTGETNLAGAIVRAAIGNNLAAYLSEKIWKPWGMEADATWISHGPNGGELGGCCIAPTLRDWGRLALLVLNDGVLHDGTRVVPEGWISESIAPSPGSDNYGYLWWLNGDGTFRASGIFGQGIYFNPQENLTIVVQGAWPQATGASFAAHRDAFFSAVSASL</sequence>
<dbReference type="InterPro" id="IPR001466">
    <property type="entry name" value="Beta-lactam-related"/>
</dbReference>
<protein>
    <submittedName>
        <fullName evidence="3">Beta-lactamase</fullName>
    </submittedName>
</protein>
<dbReference type="SUPFAM" id="SSF56601">
    <property type="entry name" value="beta-lactamase/transpeptidase-like"/>
    <property type="match status" value="1"/>
</dbReference>
<dbReference type="InterPro" id="IPR012338">
    <property type="entry name" value="Beta-lactam/transpept-like"/>
</dbReference>
<dbReference type="PANTHER" id="PTHR43283">
    <property type="entry name" value="BETA-LACTAMASE-RELATED"/>
    <property type="match status" value="1"/>
</dbReference>
<dbReference type="STRING" id="1249552.PS2015_2875"/>
<keyword evidence="1" id="KW-0732">Signal</keyword>
<evidence type="ECO:0000259" key="2">
    <source>
        <dbReference type="Pfam" id="PF00144"/>
    </source>
</evidence>
<dbReference type="Proteomes" id="UP000065641">
    <property type="component" value="Chromosome"/>
</dbReference>
<evidence type="ECO:0000256" key="1">
    <source>
        <dbReference type="SAM" id="SignalP"/>
    </source>
</evidence>